<protein>
    <submittedName>
        <fullName evidence="2">Uncharacterized protein</fullName>
    </submittedName>
</protein>
<dbReference type="AlphaFoldDB" id="A0A1A9QFV5"/>
<evidence type="ECO:0000313" key="3">
    <source>
        <dbReference type="Proteomes" id="UP000077623"/>
    </source>
</evidence>
<organism evidence="2 3">
    <name type="scientific">Candidatus Mycoplasma haematobovis</name>
    <dbReference type="NCBI Taxonomy" id="432608"/>
    <lineage>
        <taxon>Bacteria</taxon>
        <taxon>Bacillati</taxon>
        <taxon>Mycoplasmatota</taxon>
        <taxon>Mollicutes</taxon>
        <taxon>Mycoplasmataceae</taxon>
        <taxon>Mycoplasma</taxon>
    </lineage>
</organism>
<evidence type="ECO:0000256" key="1">
    <source>
        <dbReference type="SAM" id="MobiDB-lite"/>
    </source>
</evidence>
<feature type="region of interest" description="Disordered" evidence="1">
    <location>
        <begin position="33"/>
        <end position="110"/>
    </location>
</feature>
<accession>A0A1A9QFV5</accession>
<feature type="compositionally biased region" description="Low complexity" evidence="1">
    <location>
        <begin position="77"/>
        <end position="86"/>
    </location>
</feature>
<reference evidence="3" key="1">
    <citation type="submission" date="2016-04" db="EMBL/GenBank/DDBJ databases">
        <authorList>
            <person name="Quiroz-Castaneda R.E."/>
            <person name="Martinez-Ocampo F."/>
        </authorList>
    </citation>
    <scope>NUCLEOTIDE SEQUENCE [LARGE SCALE GENOMIC DNA]</scope>
    <source>
        <strain evidence="3">INIFAP01</strain>
    </source>
</reference>
<dbReference type="RefSeq" id="WP_187149815.1">
    <property type="nucleotide sequence ID" value="NZ_LWUJ01000010.1"/>
</dbReference>
<dbReference type="Proteomes" id="UP000077623">
    <property type="component" value="Unassembled WGS sequence"/>
</dbReference>
<sequence length="110" mass="10887">MAITKATKLIVGLLATGGVSGGVAGSYYLLKPKSSEDSTQTTDGKQQDTVLPAKPDSEDQTKGDSGTPSRDTDSSRPEPGSSSSAPDPVVQPPSQPADAAGGGPSSSLGV</sequence>
<dbReference type="EMBL" id="LWUJ01000010">
    <property type="protein sequence ID" value="OAL10580.1"/>
    <property type="molecule type" value="Genomic_DNA"/>
</dbReference>
<feature type="compositionally biased region" description="Polar residues" evidence="1">
    <location>
        <begin position="37"/>
        <end position="49"/>
    </location>
</feature>
<gene>
    <name evidence="2" type="ORF">A6V39_00750</name>
</gene>
<dbReference type="STRING" id="432608.A6V39_00750"/>
<comment type="caution">
    <text evidence="2">The sequence shown here is derived from an EMBL/GenBank/DDBJ whole genome shotgun (WGS) entry which is preliminary data.</text>
</comment>
<evidence type="ECO:0000313" key="2">
    <source>
        <dbReference type="EMBL" id="OAL10580.1"/>
    </source>
</evidence>
<name>A0A1A9QFV5_9MOLU</name>
<keyword evidence="3" id="KW-1185">Reference proteome</keyword>
<proteinExistence type="predicted"/>